<dbReference type="GO" id="GO:0016799">
    <property type="term" value="F:hydrolase activity, hydrolyzing N-glycosyl compounds"/>
    <property type="evidence" value="ECO:0007669"/>
    <property type="project" value="TreeGrafter"/>
</dbReference>
<sequence>MEIEQQQQLPMIIKSRFKRICVYCGSTPGKNPSYQIAAIQLGKQLVERKIDLVYGGGSIGLMGRISQVVYDGGRHVLG</sequence>
<dbReference type="Gene3D" id="3.40.50.450">
    <property type="match status" value="1"/>
</dbReference>
<dbReference type="AlphaFoldDB" id="A0A2K3LHE4"/>
<proteinExistence type="predicted"/>
<dbReference type="SUPFAM" id="SSF102405">
    <property type="entry name" value="MCP/YpsA-like"/>
    <property type="match status" value="1"/>
</dbReference>
<protein>
    <submittedName>
        <fullName evidence="1">Cytokinin riboside 5'-monophosphate phosphoribohydrolase</fullName>
    </submittedName>
</protein>
<dbReference type="GO" id="GO:0005634">
    <property type="term" value="C:nucleus"/>
    <property type="evidence" value="ECO:0007669"/>
    <property type="project" value="TreeGrafter"/>
</dbReference>
<dbReference type="EMBL" id="ASHM01033241">
    <property type="protein sequence ID" value="PNX77958.1"/>
    <property type="molecule type" value="Genomic_DNA"/>
</dbReference>
<organism evidence="1 2">
    <name type="scientific">Trifolium pratense</name>
    <name type="common">Red clover</name>
    <dbReference type="NCBI Taxonomy" id="57577"/>
    <lineage>
        <taxon>Eukaryota</taxon>
        <taxon>Viridiplantae</taxon>
        <taxon>Streptophyta</taxon>
        <taxon>Embryophyta</taxon>
        <taxon>Tracheophyta</taxon>
        <taxon>Spermatophyta</taxon>
        <taxon>Magnoliopsida</taxon>
        <taxon>eudicotyledons</taxon>
        <taxon>Gunneridae</taxon>
        <taxon>Pentapetalae</taxon>
        <taxon>rosids</taxon>
        <taxon>fabids</taxon>
        <taxon>Fabales</taxon>
        <taxon>Fabaceae</taxon>
        <taxon>Papilionoideae</taxon>
        <taxon>50 kb inversion clade</taxon>
        <taxon>NPAAA clade</taxon>
        <taxon>Hologalegina</taxon>
        <taxon>IRL clade</taxon>
        <taxon>Trifolieae</taxon>
        <taxon>Trifolium</taxon>
    </lineage>
</organism>
<dbReference type="GO" id="GO:0009691">
    <property type="term" value="P:cytokinin biosynthetic process"/>
    <property type="evidence" value="ECO:0007669"/>
    <property type="project" value="TreeGrafter"/>
</dbReference>
<dbReference type="PANTHER" id="PTHR31223">
    <property type="entry name" value="LOG FAMILY PROTEIN YJL055W"/>
    <property type="match status" value="1"/>
</dbReference>
<comment type="caution">
    <text evidence="1">The sequence shown here is derived from an EMBL/GenBank/DDBJ whole genome shotgun (WGS) entry which is preliminary data.</text>
</comment>
<dbReference type="GO" id="GO:0005829">
    <property type="term" value="C:cytosol"/>
    <property type="evidence" value="ECO:0007669"/>
    <property type="project" value="TreeGrafter"/>
</dbReference>
<evidence type="ECO:0000313" key="1">
    <source>
        <dbReference type="EMBL" id="PNX77958.1"/>
    </source>
</evidence>
<dbReference type="ExpressionAtlas" id="A0A2K3LHE4">
    <property type="expression patterns" value="baseline"/>
</dbReference>
<reference evidence="1 2" key="1">
    <citation type="journal article" date="2014" name="Am. J. Bot.">
        <title>Genome assembly and annotation for red clover (Trifolium pratense; Fabaceae).</title>
        <authorList>
            <person name="Istvanek J."/>
            <person name="Jaros M."/>
            <person name="Krenek A."/>
            <person name="Repkova J."/>
        </authorList>
    </citation>
    <scope>NUCLEOTIDE SEQUENCE [LARGE SCALE GENOMIC DNA]</scope>
    <source>
        <strain evidence="2">cv. Tatra</strain>
        <tissue evidence="1">Young leaves</tissue>
    </source>
</reference>
<evidence type="ECO:0000313" key="2">
    <source>
        <dbReference type="Proteomes" id="UP000236291"/>
    </source>
</evidence>
<dbReference type="PANTHER" id="PTHR31223:SF85">
    <property type="entry name" value="CYTOKININ RIBOSIDE 5'-MONOPHOSPHATE PHOSPHORIBOHYDROLASE LOGL5-RELATED"/>
    <property type="match status" value="1"/>
</dbReference>
<dbReference type="STRING" id="57577.A0A2K3LHE4"/>
<accession>A0A2K3LHE4</accession>
<reference evidence="1 2" key="2">
    <citation type="journal article" date="2017" name="Front. Plant Sci.">
        <title>Gene Classification and Mining of Molecular Markers Useful in Red Clover (Trifolium pratense) Breeding.</title>
        <authorList>
            <person name="Istvanek J."/>
            <person name="Dluhosova J."/>
            <person name="Dluhos P."/>
            <person name="Patkova L."/>
            <person name="Nedelnik J."/>
            <person name="Repkova J."/>
        </authorList>
    </citation>
    <scope>NUCLEOTIDE SEQUENCE [LARGE SCALE GENOMIC DNA]</scope>
    <source>
        <strain evidence="2">cv. Tatra</strain>
        <tissue evidence="1">Young leaves</tissue>
    </source>
</reference>
<gene>
    <name evidence="1" type="ORF">L195_g033931</name>
</gene>
<dbReference type="Proteomes" id="UP000236291">
    <property type="component" value="Unassembled WGS sequence"/>
</dbReference>
<name>A0A2K3LHE4_TRIPR</name>
<keyword evidence="1" id="KW-0378">Hydrolase</keyword>